<keyword evidence="3" id="KW-1185">Reference proteome</keyword>
<dbReference type="GO" id="GO:0003677">
    <property type="term" value="F:DNA binding"/>
    <property type="evidence" value="ECO:0007669"/>
    <property type="project" value="UniProtKB-KW"/>
</dbReference>
<dbReference type="AlphaFoldDB" id="A0A4P6ET82"/>
<dbReference type="Proteomes" id="UP000291758">
    <property type="component" value="Chromosome"/>
</dbReference>
<proteinExistence type="predicted"/>
<protein>
    <submittedName>
        <fullName evidence="2">DNA-binding protein</fullName>
    </submittedName>
</protein>
<evidence type="ECO:0000313" key="3">
    <source>
        <dbReference type="Proteomes" id="UP000291758"/>
    </source>
</evidence>
<feature type="domain" description="Helix-turn-helix" evidence="1">
    <location>
        <begin position="71"/>
        <end position="119"/>
    </location>
</feature>
<dbReference type="SUPFAM" id="SSF46955">
    <property type="entry name" value="Putative DNA-binding domain"/>
    <property type="match status" value="1"/>
</dbReference>
<gene>
    <name evidence="2" type="ORF">ET495_10195</name>
</gene>
<accession>A0A4P6ET82</accession>
<reference evidence="2 3" key="1">
    <citation type="submission" date="2019-01" db="EMBL/GenBank/DDBJ databases">
        <title>Genome sequencing of strain 2JSPR-7.</title>
        <authorList>
            <person name="Heo J."/>
            <person name="Kim S.-J."/>
            <person name="Kim J.-S."/>
            <person name="Hong S.-B."/>
            <person name="Kwon S.-W."/>
        </authorList>
    </citation>
    <scope>NUCLEOTIDE SEQUENCE [LARGE SCALE GENOMIC DNA]</scope>
    <source>
        <strain evidence="2 3">2JSPR-7</strain>
    </source>
</reference>
<name>A0A4P6ET82_9MICO</name>
<evidence type="ECO:0000313" key="2">
    <source>
        <dbReference type="EMBL" id="QAY63557.1"/>
    </source>
</evidence>
<sequence length="135" mass="15342">MNILVSGLRRSRSPPNERTEIVMIPREVPRECSPGMRASDGDRPRSPVVTAHLELMVTRDEPPLTHTPMWTLDELCEKVRVSHETVHTWRKRGTAPKAYVIGRHLMFEESDVRAWLDARTARTDDEPSTGSGSGW</sequence>
<dbReference type="OrthoDB" id="194758at2"/>
<keyword evidence="2" id="KW-0238">DNA-binding</keyword>
<dbReference type="Gene3D" id="1.10.10.10">
    <property type="entry name" value="Winged helix-like DNA-binding domain superfamily/Winged helix DNA-binding domain"/>
    <property type="match status" value="1"/>
</dbReference>
<evidence type="ECO:0000259" key="1">
    <source>
        <dbReference type="Pfam" id="PF12728"/>
    </source>
</evidence>
<dbReference type="EMBL" id="CP035495">
    <property type="protein sequence ID" value="QAY63557.1"/>
    <property type="molecule type" value="Genomic_DNA"/>
</dbReference>
<dbReference type="InterPro" id="IPR036388">
    <property type="entry name" value="WH-like_DNA-bd_sf"/>
</dbReference>
<dbReference type="KEGG" id="xyl:ET495_10195"/>
<organism evidence="2 3">
    <name type="scientific">Xylanimonas allomyrinae</name>
    <dbReference type="NCBI Taxonomy" id="2509459"/>
    <lineage>
        <taxon>Bacteria</taxon>
        <taxon>Bacillati</taxon>
        <taxon>Actinomycetota</taxon>
        <taxon>Actinomycetes</taxon>
        <taxon>Micrococcales</taxon>
        <taxon>Promicromonosporaceae</taxon>
        <taxon>Xylanimonas</taxon>
    </lineage>
</organism>
<dbReference type="Pfam" id="PF12728">
    <property type="entry name" value="HTH_17"/>
    <property type="match status" value="1"/>
</dbReference>
<dbReference type="InterPro" id="IPR041657">
    <property type="entry name" value="HTH_17"/>
</dbReference>
<dbReference type="InterPro" id="IPR009061">
    <property type="entry name" value="DNA-bd_dom_put_sf"/>
</dbReference>